<evidence type="ECO:0000313" key="14">
    <source>
        <dbReference type="Proteomes" id="UP001196565"/>
    </source>
</evidence>
<dbReference type="InterPro" id="IPR000531">
    <property type="entry name" value="Beta-barrel_TonB"/>
</dbReference>
<evidence type="ECO:0000256" key="5">
    <source>
        <dbReference type="ARBA" id="ARBA00023077"/>
    </source>
</evidence>
<feature type="chain" id="PRO_5047291559" evidence="10">
    <location>
        <begin position="28"/>
        <end position="748"/>
    </location>
</feature>
<keyword evidence="2 8" id="KW-0813">Transport</keyword>
<evidence type="ECO:0000256" key="7">
    <source>
        <dbReference type="ARBA" id="ARBA00023237"/>
    </source>
</evidence>
<dbReference type="EMBL" id="JAHYBZ010000004">
    <property type="protein sequence ID" value="MBW6398769.1"/>
    <property type="molecule type" value="Genomic_DNA"/>
</dbReference>
<dbReference type="Gene3D" id="2.40.170.20">
    <property type="entry name" value="TonB-dependent receptor, beta-barrel domain"/>
    <property type="match status" value="1"/>
</dbReference>
<dbReference type="Pfam" id="PF07715">
    <property type="entry name" value="Plug"/>
    <property type="match status" value="1"/>
</dbReference>
<dbReference type="Gene3D" id="2.170.130.10">
    <property type="entry name" value="TonB-dependent receptor, plug domain"/>
    <property type="match status" value="1"/>
</dbReference>
<dbReference type="InterPro" id="IPR039426">
    <property type="entry name" value="TonB-dep_rcpt-like"/>
</dbReference>
<evidence type="ECO:0000259" key="11">
    <source>
        <dbReference type="Pfam" id="PF00593"/>
    </source>
</evidence>
<evidence type="ECO:0000256" key="8">
    <source>
        <dbReference type="PROSITE-ProRule" id="PRU01360"/>
    </source>
</evidence>
<feature type="signal peptide" evidence="10">
    <location>
        <begin position="1"/>
        <end position="27"/>
    </location>
</feature>
<name>A0ABS7A8Y6_9PROT</name>
<comment type="similarity">
    <text evidence="8 9">Belongs to the TonB-dependent receptor family.</text>
</comment>
<dbReference type="InterPro" id="IPR036942">
    <property type="entry name" value="Beta-barrel_TonB_sf"/>
</dbReference>
<keyword evidence="14" id="KW-1185">Reference proteome</keyword>
<evidence type="ECO:0000256" key="3">
    <source>
        <dbReference type="ARBA" id="ARBA00022452"/>
    </source>
</evidence>
<evidence type="ECO:0000313" key="13">
    <source>
        <dbReference type="EMBL" id="MBW6398769.1"/>
    </source>
</evidence>
<dbReference type="PANTHER" id="PTHR32552">
    <property type="entry name" value="FERRICHROME IRON RECEPTOR-RELATED"/>
    <property type="match status" value="1"/>
</dbReference>
<protein>
    <submittedName>
        <fullName evidence="13">TonB-dependent receptor</fullName>
    </submittedName>
</protein>
<evidence type="ECO:0000256" key="6">
    <source>
        <dbReference type="ARBA" id="ARBA00023136"/>
    </source>
</evidence>
<keyword evidence="13" id="KW-0675">Receptor</keyword>
<dbReference type="RefSeq" id="WP_219763376.1">
    <property type="nucleotide sequence ID" value="NZ_JAHYBZ010000004.1"/>
</dbReference>
<dbReference type="Pfam" id="PF00593">
    <property type="entry name" value="TonB_dep_Rec_b-barrel"/>
    <property type="match status" value="1"/>
</dbReference>
<evidence type="ECO:0000256" key="4">
    <source>
        <dbReference type="ARBA" id="ARBA00022692"/>
    </source>
</evidence>
<organism evidence="13 14">
    <name type="scientific">Roseomonas alba</name>
    <dbReference type="NCBI Taxonomy" id="2846776"/>
    <lineage>
        <taxon>Bacteria</taxon>
        <taxon>Pseudomonadati</taxon>
        <taxon>Pseudomonadota</taxon>
        <taxon>Alphaproteobacteria</taxon>
        <taxon>Acetobacterales</taxon>
        <taxon>Roseomonadaceae</taxon>
        <taxon>Roseomonas</taxon>
    </lineage>
</organism>
<sequence length="748" mass="80578">MTVASSLRTAVGSTVFGTGLAAGMVFAGGSTADAQTADPAAQPDGVALPQISVQGQQPENTLEGTTGLGRLPGRIQDIPQTIQVVPREVMQQQGVTSLGEALRNVPGITSSIGEGNGGINGDQLRIRGFNSQNDLYVDGLRDFGSFRRDSFTFEEVQALLGPSGVAFGSGAAGGVVNINSRVPHLGNSLAGEVTAGMTMMGRATADANYQFSDTGAFRLNMMYQQQRLTDRHMPQGERWGIAPSVAFGLGTDTTFTLEYMYYRYDEPADAGVMFATRPGSTVGRPVTEYGVSRATWYGSDFTDRDQATVNRVTARLQHRASDWLTVYNDTRLGFADKSYSFSVASCDATCVGNLFGGGGIPRYSLSGGGSPYTTQTWGVQNITTGVARFNTWSLRHEATLGLDLWYEDFQRTTYTYTADSGRTAYRGNLFAPNNDLNFAYAVSTGATAQRQNETTQAAIFASDRVWFTPEISVLAGVRWTRQQSDYTAYGGTNPVTTLNADNSFVDPRASIIWEPTPEYTLYFSYAQSTFAPGSNWATQPGQASAANASLDPEQNTIFEVGGRASILDGRLGLSASVYQIEKNNATETDPATGTVFSTGDQQRIRGVDLGVTGRITPAWLINARYSYMNSETTSSANAANVGQRVPYVPENAATLWTSYEFNQGSPWNVTVGGGFTWSGQTYVNAANTNEVPDNFSLDAFISHRINDQLMVRVNGYNLTDHRNYTQLFGNRAVIGTGRAVTATVGVSF</sequence>
<comment type="subcellular location">
    <subcellularLocation>
        <location evidence="1 8">Cell outer membrane</location>
        <topology evidence="1 8">Multi-pass membrane protein</topology>
    </subcellularLocation>
</comment>
<dbReference type="Proteomes" id="UP001196565">
    <property type="component" value="Unassembled WGS sequence"/>
</dbReference>
<feature type="domain" description="TonB-dependent receptor plug" evidence="12">
    <location>
        <begin position="75"/>
        <end position="175"/>
    </location>
</feature>
<dbReference type="InterPro" id="IPR012910">
    <property type="entry name" value="Plug_dom"/>
</dbReference>
<feature type="domain" description="TonB-dependent receptor-like beta-barrel" evidence="11">
    <location>
        <begin position="248"/>
        <end position="718"/>
    </location>
</feature>
<comment type="caution">
    <text evidence="13">The sequence shown here is derived from an EMBL/GenBank/DDBJ whole genome shotgun (WGS) entry which is preliminary data.</text>
</comment>
<keyword evidence="10" id="KW-0732">Signal</keyword>
<gene>
    <name evidence="13" type="ORF">KPL78_12970</name>
</gene>
<keyword evidence="4 8" id="KW-0812">Transmembrane</keyword>
<keyword evidence="5 9" id="KW-0798">TonB box</keyword>
<keyword evidence="6 8" id="KW-0472">Membrane</keyword>
<evidence type="ECO:0000259" key="12">
    <source>
        <dbReference type="Pfam" id="PF07715"/>
    </source>
</evidence>
<dbReference type="PANTHER" id="PTHR32552:SF83">
    <property type="entry name" value="BLR3904 PROTEIN"/>
    <property type="match status" value="1"/>
</dbReference>
<keyword evidence="7 8" id="KW-0998">Cell outer membrane</keyword>
<dbReference type="InterPro" id="IPR037066">
    <property type="entry name" value="Plug_dom_sf"/>
</dbReference>
<evidence type="ECO:0000256" key="9">
    <source>
        <dbReference type="RuleBase" id="RU003357"/>
    </source>
</evidence>
<keyword evidence="3 8" id="KW-1134">Transmembrane beta strand</keyword>
<dbReference type="PROSITE" id="PS52016">
    <property type="entry name" value="TONB_DEPENDENT_REC_3"/>
    <property type="match status" value="1"/>
</dbReference>
<evidence type="ECO:0000256" key="10">
    <source>
        <dbReference type="SAM" id="SignalP"/>
    </source>
</evidence>
<dbReference type="SUPFAM" id="SSF56935">
    <property type="entry name" value="Porins"/>
    <property type="match status" value="1"/>
</dbReference>
<accession>A0ABS7A8Y6</accession>
<proteinExistence type="inferred from homology"/>
<evidence type="ECO:0000256" key="1">
    <source>
        <dbReference type="ARBA" id="ARBA00004571"/>
    </source>
</evidence>
<evidence type="ECO:0000256" key="2">
    <source>
        <dbReference type="ARBA" id="ARBA00022448"/>
    </source>
</evidence>
<dbReference type="CDD" id="cd01347">
    <property type="entry name" value="ligand_gated_channel"/>
    <property type="match status" value="1"/>
</dbReference>
<reference evidence="13 14" key="1">
    <citation type="submission" date="2021-07" db="EMBL/GenBank/DDBJ databases">
        <authorList>
            <person name="So Y."/>
        </authorList>
    </citation>
    <scope>NUCLEOTIDE SEQUENCE [LARGE SCALE GENOMIC DNA]</scope>
    <source>
        <strain evidence="13 14">HJA6</strain>
    </source>
</reference>